<accession>A0A7W9YDU6</accession>
<dbReference type="RefSeq" id="WP_184072772.1">
    <property type="nucleotide sequence ID" value="NZ_JACHDS010000001.1"/>
</dbReference>
<dbReference type="AlphaFoldDB" id="A0A7W9YDU6"/>
<keyword evidence="2" id="KW-0812">Transmembrane</keyword>
<feature type="transmembrane region" description="Helical" evidence="2">
    <location>
        <begin position="158"/>
        <end position="176"/>
    </location>
</feature>
<organism evidence="4 5">
    <name type="scientific">Nocardiopsis mwathae</name>
    <dbReference type="NCBI Taxonomy" id="1472723"/>
    <lineage>
        <taxon>Bacteria</taxon>
        <taxon>Bacillati</taxon>
        <taxon>Actinomycetota</taxon>
        <taxon>Actinomycetes</taxon>
        <taxon>Streptosporangiales</taxon>
        <taxon>Nocardiopsidaceae</taxon>
        <taxon>Nocardiopsis</taxon>
    </lineage>
</organism>
<feature type="transmembrane region" description="Helical" evidence="2">
    <location>
        <begin position="182"/>
        <end position="199"/>
    </location>
</feature>
<feature type="transmembrane region" description="Helical" evidence="2">
    <location>
        <begin position="38"/>
        <end position="57"/>
    </location>
</feature>
<dbReference type="EMBL" id="JACHDS010000001">
    <property type="protein sequence ID" value="MBB6170249.1"/>
    <property type="molecule type" value="Genomic_DNA"/>
</dbReference>
<feature type="transmembrane region" description="Helical" evidence="2">
    <location>
        <begin position="325"/>
        <end position="344"/>
    </location>
</feature>
<keyword evidence="2" id="KW-0472">Membrane</keyword>
<sequence>MASISTRPSEPEPEPGDADPSRKTPEGRKEPPPQPRDALLDNAKFLLILLVVIGHVIAPTTETREANAVYFWIYLFHMPAFALISGYLSKSFDGSPARIDRLLATVAAPYLVFWGIYALQSLSVQRGLPDGPLEPLWLTWFLAALFVWRLTVPLWKRLRWPLTAAIAISLFGGLAATGDALGISRIISLLPFFVAGLLLEKRHFALLRAGWVKAGSAVLMVATFILCYAYLEQLSREWIYWRESLTDRDVDILPVGLPGRVAFLLLAFALTAAFLSLTPRRTTWYTRLGALTMYVFLLHGLVIRISDQFGWYDYSNAVFGPHGSFAVNLLLSIPVTLALCSPWVRRATRWAVEPSVGWAIRRGTGQGAPSGSGPSGEARRLEYAAR</sequence>
<evidence type="ECO:0000256" key="2">
    <source>
        <dbReference type="SAM" id="Phobius"/>
    </source>
</evidence>
<feature type="transmembrane region" description="Helical" evidence="2">
    <location>
        <begin position="284"/>
        <end position="305"/>
    </location>
</feature>
<feature type="transmembrane region" description="Helical" evidence="2">
    <location>
        <begin position="135"/>
        <end position="151"/>
    </location>
</feature>
<feature type="region of interest" description="Disordered" evidence="1">
    <location>
        <begin position="362"/>
        <end position="386"/>
    </location>
</feature>
<feature type="compositionally biased region" description="Gly residues" evidence="1">
    <location>
        <begin position="364"/>
        <end position="374"/>
    </location>
</feature>
<dbReference type="InterPro" id="IPR002656">
    <property type="entry name" value="Acyl_transf_3_dom"/>
</dbReference>
<feature type="compositionally biased region" description="Basic and acidic residues" evidence="1">
    <location>
        <begin position="377"/>
        <end position="386"/>
    </location>
</feature>
<dbReference type="Proteomes" id="UP000546642">
    <property type="component" value="Unassembled WGS sequence"/>
</dbReference>
<reference evidence="4 5" key="1">
    <citation type="submission" date="2020-08" db="EMBL/GenBank/DDBJ databases">
        <title>Sequencing the genomes of 1000 actinobacteria strains.</title>
        <authorList>
            <person name="Klenk H.-P."/>
        </authorList>
    </citation>
    <scope>NUCLEOTIDE SEQUENCE [LARGE SCALE GENOMIC DNA]</scope>
    <source>
        <strain evidence="4 5">DSM 46659</strain>
    </source>
</reference>
<feature type="transmembrane region" description="Helical" evidence="2">
    <location>
        <begin position="101"/>
        <end position="123"/>
    </location>
</feature>
<keyword evidence="5" id="KW-1185">Reference proteome</keyword>
<gene>
    <name evidence="4" type="ORF">HNR23_000309</name>
</gene>
<comment type="caution">
    <text evidence="4">The sequence shown here is derived from an EMBL/GenBank/DDBJ whole genome shotgun (WGS) entry which is preliminary data.</text>
</comment>
<feature type="domain" description="Acyltransferase 3" evidence="3">
    <location>
        <begin position="40"/>
        <end position="339"/>
    </location>
</feature>
<feature type="transmembrane region" description="Helical" evidence="2">
    <location>
        <begin position="211"/>
        <end position="231"/>
    </location>
</feature>
<keyword evidence="4" id="KW-0808">Transferase</keyword>
<protein>
    <submittedName>
        <fullName evidence="4">Fucose 4-O-acetylase-like acetyltransferase</fullName>
    </submittedName>
</protein>
<dbReference type="InterPro" id="IPR052734">
    <property type="entry name" value="Nod_factor_acetyltransferase"/>
</dbReference>
<feature type="transmembrane region" description="Helical" evidence="2">
    <location>
        <begin position="69"/>
        <end position="89"/>
    </location>
</feature>
<proteinExistence type="predicted"/>
<evidence type="ECO:0000313" key="4">
    <source>
        <dbReference type="EMBL" id="MBB6170249.1"/>
    </source>
</evidence>
<feature type="transmembrane region" description="Helical" evidence="2">
    <location>
        <begin position="257"/>
        <end position="277"/>
    </location>
</feature>
<evidence type="ECO:0000256" key="1">
    <source>
        <dbReference type="SAM" id="MobiDB-lite"/>
    </source>
</evidence>
<feature type="compositionally biased region" description="Basic and acidic residues" evidence="1">
    <location>
        <begin position="19"/>
        <end position="31"/>
    </location>
</feature>
<dbReference type="PANTHER" id="PTHR37312:SF1">
    <property type="entry name" value="MEMBRANE-BOUND ACYLTRANSFERASE YKRP-RELATED"/>
    <property type="match status" value="1"/>
</dbReference>
<evidence type="ECO:0000259" key="3">
    <source>
        <dbReference type="Pfam" id="PF01757"/>
    </source>
</evidence>
<evidence type="ECO:0000313" key="5">
    <source>
        <dbReference type="Proteomes" id="UP000546642"/>
    </source>
</evidence>
<keyword evidence="2" id="KW-1133">Transmembrane helix</keyword>
<dbReference type="PANTHER" id="PTHR37312">
    <property type="entry name" value="MEMBRANE-BOUND ACYLTRANSFERASE YKRP-RELATED"/>
    <property type="match status" value="1"/>
</dbReference>
<dbReference type="GO" id="GO:0016747">
    <property type="term" value="F:acyltransferase activity, transferring groups other than amino-acyl groups"/>
    <property type="evidence" value="ECO:0007669"/>
    <property type="project" value="InterPro"/>
</dbReference>
<dbReference type="Pfam" id="PF01757">
    <property type="entry name" value="Acyl_transf_3"/>
    <property type="match status" value="1"/>
</dbReference>
<name>A0A7W9YDU6_9ACTN</name>
<feature type="region of interest" description="Disordered" evidence="1">
    <location>
        <begin position="1"/>
        <end position="36"/>
    </location>
</feature>